<evidence type="ECO:0000256" key="3">
    <source>
        <dbReference type="RuleBase" id="RU367117"/>
    </source>
</evidence>
<dbReference type="CDD" id="cd16908">
    <property type="entry name" value="YEATS_Yaf9_like"/>
    <property type="match status" value="1"/>
</dbReference>
<keyword evidence="3" id="KW-0156">Chromatin regulator</keyword>
<protein>
    <recommendedName>
        <fullName evidence="3">Protein AF-9 homolog</fullName>
    </recommendedName>
</protein>
<dbReference type="InterPro" id="IPR005033">
    <property type="entry name" value="YEATS"/>
</dbReference>
<comment type="subcellular location">
    <subcellularLocation>
        <location evidence="3">Nucleus</location>
    </subcellularLocation>
    <subcellularLocation>
        <location evidence="3">Cytoplasm</location>
    </subcellularLocation>
</comment>
<evidence type="ECO:0000256" key="2">
    <source>
        <dbReference type="PROSITE-ProRule" id="PRU00376"/>
    </source>
</evidence>
<dbReference type="GO" id="GO:0006325">
    <property type="term" value="P:chromatin organization"/>
    <property type="evidence" value="ECO:0007669"/>
    <property type="project" value="UniProtKB-KW"/>
</dbReference>
<evidence type="ECO:0000256" key="4">
    <source>
        <dbReference type="SAM" id="MobiDB-lite"/>
    </source>
</evidence>
<proteinExistence type="inferred from homology"/>
<keyword evidence="3" id="KW-0227">DNA damage</keyword>
<organism evidence="6">
    <name type="scientific">Phaffia rhodozyma</name>
    <name type="common">Yeast</name>
    <name type="synonym">Xanthophyllomyces dendrorhous</name>
    <dbReference type="NCBI Taxonomy" id="264483"/>
    <lineage>
        <taxon>Eukaryota</taxon>
        <taxon>Fungi</taxon>
        <taxon>Dikarya</taxon>
        <taxon>Basidiomycota</taxon>
        <taxon>Agaricomycotina</taxon>
        <taxon>Tremellomycetes</taxon>
        <taxon>Cystofilobasidiales</taxon>
        <taxon>Mrakiaceae</taxon>
        <taxon>Phaffia</taxon>
    </lineage>
</organism>
<keyword evidence="3" id="KW-0805">Transcription regulation</keyword>
<feature type="compositionally biased region" description="Polar residues" evidence="4">
    <location>
        <begin position="176"/>
        <end position="192"/>
    </location>
</feature>
<keyword evidence="6" id="KW-0396">Initiation factor</keyword>
<accession>A0A0F7SU99</accession>
<dbReference type="InterPro" id="IPR055129">
    <property type="entry name" value="YEATS_dom"/>
</dbReference>
<evidence type="ECO:0000256" key="1">
    <source>
        <dbReference type="ARBA" id="ARBA00023242"/>
    </source>
</evidence>
<dbReference type="GO" id="GO:0000812">
    <property type="term" value="C:Swr1 complex"/>
    <property type="evidence" value="ECO:0007669"/>
    <property type="project" value="UniProtKB-UniRule"/>
</dbReference>
<dbReference type="Gene3D" id="2.60.40.1970">
    <property type="entry name" value="YEATS domain"/>
    <property type="match status" value="1"/>
</dbReference>
<keyword evidence="1 2" id="KW-0539">Nucleus</keyword>
<keyword evidence="3" id="KW-0234">DNA repair</keyword>
<keyword evidence="6" id="KW-0648">Protein biosynthesis</keyword>
<keyword evidence="3" id="KW-0010">Activator</keyword>
<feature type="region of interest" description="Disordered" evidence="4">
    <location>
        <begin position="158"/>
        <end position="219"/>
    </location>
</feature>
<name>A0A0F7SU99_PHARH</name>
<reference evidence="6" key="1">
    <citation type="submission" date="2014-08" db="EMBL/GenBank/DDBJ databases">
        <authorList>
            <person name="Sharma Rahul"/>
            <person name="Thines Marco"/>
        </authorList>
    </citation>
    <scope>NUCLEOTIDE SEQUENCE</scope>
</reference>
<feature type="compositionally biased region" description="Low complexity" evidence="4">
    <location>
        <begin position="193"/>
        <end position="203"/>
    </location>
</feature>
<dbReference type="GO" id="GO:0003743">
    <property type="term" value="F:translation initiation factor activity"/>
    <property type="evidence" value="ECO:0007669"/>
    <property type="project" value="UniProtKB-KW"/>
</dbReference>
<gene>
    <name evidence="3" type="primary">YAF9</name>
</gene>
<dbReference type="GO" id="GO:0006281">
    <property type="term" value="P:DNA repair"/>
    <property type="evidence" value="ECO:0007669"/>
    <property type="project" value="UniProtKB-UniRule"/>
</dbReference>
<dbReference type="GO" id="GO:0005737">
    <property type="term" value="C:cytoplasm"/>
    <property type="evidence" value="ECO:0007669"/>
    <property type="project" value="UniProtKB-SubCell"/>
</dbReference>
<dbReference type="PANTHER" id="PTHR23195">
    <property type="entry name" value="YEATS DOMAIN"/>
    <property type="match status" value="1"/>
</dbReference>
<dbReference type="InterPro" id="IPR038704">
    <property type="entry name" value="YEAST_sf"/>
</dbReference>
<keyword evidence="3" id="KW-0175">Coiled coil</keyword>
<dbReference type="AlphaFoldDB" id="A0A0F7SU99"/>
<feature type="compositionally biased region" description="Pro residues" evidence="4">
    <location>
        <begin position="204"/>
        <end position="215"/>
    </location>
</feature>
<dbReference type="EMBL" id="LN483157">
    <property type="protein sequence ID" value="CED84120.1"/>
    <property type="molecule type" value="Genomic_DNA"/>
</dbReference>
<evidence type="ECO:0000313" key="6">
    <source>
        <dbReference type="EMBL" id="CED84120.1"/>
    </source>
</evidence>
<comment type="subunit">
    <text evidence="3">Component of the SWR1 chromatin-remodeling complex and of the NuA4 histone acetyltransferase complex.</text>
</comment>
<evidence type="ECO:0000259" key="5">
    <source>
        <dbReference type="PROSITE" id="PS51037"/>
    </source>
</evidence>
<comment type="domain">
    <text evidence="3">The coiled-coil domain is required for assembly into the NuA4 complex.</text>
</comment>
<dbReference type="GO" id="GO:0006355">
    <property type="term" value="P:regulation of DNA-templated transcription"/>
    <property type="evidence" value="ECO:0007669"/>
    <property type="project" value="InterPro"/>
</dbReference>
<comment type="function">
    <text evidence="3">Component of the SWR1 complex which mediates the ATP-dependent exchange of histone H2A for an H2A variant leading to transcriptional regulation of selected genes by chromatin remodeling. Component of the NuA4 histone acetyltransferase complex which is involved in transcriptional activation of selected genes principally by acetylation of nucleosomal histones H4 and H2A. The NuA4 complex is also involved in DNA repair. Yaf9 may also be required for viability in conditions in which the structural integrity of the spindle is compromised.</text>
</comment>
<dbReference type="Pfam" id="PF03366">
    <property type="entry name" value="YEATS"/>
    <property type="match status" value="1"/>
</dbReference>
<keyword evidence="3" id="KW-0804">Transcription</keyword>
<feature type="domain" description="YEATS" evidence="5">
    <location>
        <begin position="4"/>
        <end position="241"/>
    </location>
</feature>
<dbReference type="PROSITE" id="PS51037">
    <property type="entry name" value="YEATS"/>
    <property type="match status" value="1"/>
</dbReference>
<comment type="similarity">
    <text evidence="3">Belongs to the YAF9 family.</text>
</comment>
<keyword evidence="3" id="KW-0963">Cytoplasm</keyword>
<feature type="coiled-coil region" evidence="3">
    <location>
        <begin position="274"/>
        <end position="308"/>
    </location>
</feature>
<sequence length="308" mass="34283">MSERVRGIVVHRSIVYGSFARLLTPEERLRCKDENHTHTWTIFVRSAASPSPDTSVPAPKRAEDSDFLPGGADDLSYLFKRVTFKLHESFPQPNRNLDRPPYEVTETGWGEFPLQIRLTFVPEAGEKPIVITHQLKLHHWMPPPLPPPGSAEDFVNVNNTDGGAGMADLGPGIVTTGASSSNTPSQTLQQSITASTSTPNSAAPTPPPPPPPPTGPVYSYQYDELVFTNPTQNFLTLLQGSPPTPLPAQARRRDRPEFTLLQEKEESDKLDEGRRQVVRETDNWRRKLIEAEREAARLKAELARIDEV</sequence>